<evidence type="ECO:0000313" key="4">
    <source>
        <dbReference type="Proteomes" id="UP000318394"/>
    </source>
</evidence>
<dbReference type="GeneID" id="67369529"/>
<evidence type="ECO:0000313" key="3">
    <source>
        <dbReference type="Proteomes" id="UP000315164"/>
    </source>
</evidence>
<dbReference type="Proteomes" id="UP000318394">
    <property type="component" value="Unassembled WGS sequence"/>
</dbReference>
<reference evidence="3 4" key="1">
    <citation type="journal article" date="2019" name="Vet. Microbiol.">
        <title>Genetic characterization of susceptible and multi-drug resistant Mannheimia haemolytica isolated from high-risk stocker calves prior to and after antimicrobial metaphylaxis.</title>
        <authorList>
            <person name="Snyder E.R."/>
            <person name="Alvarez-Narvaez S."/>
            <person name="Credille B.C."/>
        </authorList>
    </citation>
    <scope>NUCLEOTIDE SEQUENCE [LARGE SCALE GENOMIC DNA]</scope>
    <source>
        <strain evidence="2 3">UGA-R5-128-1</strain>
        <strain evidence="1 4">UGA-R7-163-1</strain>
    </source>
</reference>
<dbReference type="AlphaFoldDB" id="A0A547EJU2"/>
<evidence type="ECO:0000313" key="1">
    <source>
        <dbReference type="EMBL" id="TRB35013.1"/>
    </source>
</evidence>
<organism evidence="2 3">
    <name type="scientific">Mannheimia haemolytica</name>
    <name type="common">Pasteurella haemolytica</name>
    <dbReference type="NCBI Taxonomy" id="75985"/>
    <lineage>
        <taxon>Bacteria</taxon>
        <taxon>Pseudomonadati</taxon>
        <taxon>Pseudomonadota</taxon>
        <taxon>Gammaproteobacteria</taxon>
        <taxon>Pasteurellales</taxon>
        <taxon>Pasteurellaceae</taxon>
        <taxon>Mannheimia</taxon>
    </lineage>
</organism>
<sequence>MNRQGIYINGKQVFDSQGEDIQSIGFFGCNIQTVVGINKGSILVSSNSNQLLVNGQSIELGSEPVLKIEVLGNVQKLSAGAADVSITGDAGSVDTVSGDVSIKGNVASYVKTVSGDVRCRAITGSVETVSGDIYR</sequence>
<gene>
    <name evidence="2" type="ORF">FEA53_12310</name>
    <name evidence="1" type="ORF">FEB89_12060</name>
</gene>
<name>A0A547EJU2_MANHA</name>
<evidence type="ECO:0000313" key="2">
    <source>
        <dbReference type="EMBL" id="TRB72370.1"/>
    </source>
</evidence>
<comment type="caution">
    <text evidence="2">The sequence shown here is derived from an EMBL/GenBank/DDBJ whole genome shotgun (WGS) entry which is preliminary data.</text>
</comment>
<dbReference type="EMBL" id="VAJB01000039">
    <property type="protein sequence ID" value="TRB72370.1"/>
    <property type="molecule type" value="Genomic_DNA"/>
</dbReference>
<dbReference type="RefSeq" id="WP_006248344.1">
    <property type="nucleotide sequence ID" value="NZ_CP011098.1"/>
</dbReference>
<dbReference type="EMBL" id="VAJI01000037">
    <property type="protein sequence ID" value="TRB35013.1"/>
    <property type="molecule type" value="Genomic_DNA"/>
</dbReference>
<dbReference type="KEGG" id="mhay:VK67_09115"/>
<proteinExistence type="predicted"/>
<dbReference type="Proteomes" id="UP000315164">
    <property type="component" value="Unassembled WGS sequence"/>
</dbReference>
<protein>
    <submittedName>
        <fullName evidence="2">Heme utilization protein</fullName>
    </submittedName>
</protein>
<dbReference type="KEGG" id="mhaq:WC39_09115"/>
<accession>A0A547EJU2</accession>
<keyword evidence="4" id="KW-1185">Reference proteome</keyword>